<proteinExistence type="predicted"/>
<dbReference type="SUPFAM" id="SSF160519">
    <property type="entry name" value="BB2672-like"/>
    <property type="match status" value="1"/>
</dbReference>
<accession>A0A1M6BWU6</accession>
<dbReference type="AlphaFoldDB" id="A0A1M6BWU6"/>
<dbReference type="STRING" id="1216006.VA7868_03888"/>
<dbReference type="OrthoDB" id="9803312at2"/>
<evidence type="ECO:0000313" key="1">
    <source>
        <dbReference type="EMBL" id="SHI53230.1"/>
    </source>
</evidence>
<evidence type="ECO:0000313" key="2">
    <source>
        <dbReference type="Proteomes" id="UP000184608"/>
    </source>
</evidence>
<dbReference type="EMBL" id="FQXZ01000044">
    <property type="protein sequence ID" value="SHI53230.1"/>
    <property type="molecule type" value="Genomic_DNA"/>
</dbReference>
<organism evidence="1 2">
    <name type="scientific">Vibrio aerogenes CECT 7868</name>
    <dbReference type="NCBI Taxonomy" id="1216006"/>
    <lineage>
        <taxon>Bacteria</taxon>
        <taxon>Pseudomonadati</taxon>
        <taxon>Pseudomonadota</taxon>
        <taxon>Gammaproteobacteria</taxon>
        <taxon>Vibrionales</taxon>
        <taxon>Vibrionaceae</taxon>
        <taxon>Vibrio</taxon>
    </lineage>
</organism>
<keyword evidence="2" id="KW-1185">Reference proteome</keyword>
<protein>
    <recommendedName>
        <fullName evidence="3">Amino acid synthesis</fullName>
    </recommendedName>
</protein>
<reference evidence="1 2" key="1">
    <citation type="submission" date="2016-11" db="EMBL/GenBank/DDBJ databases">
        <authorList>
            <person name="Jaros S."/>
            <person name="Januszkiewicz K."/>
            <person name="Wedrychowicz H."/>
        </authorList>
    </citation>
    <scope>NUCLEOTIDE SEQUENCE [LARGE SCALE GENOMIC DNA]</scope>
    <source>
        <strain evidence="1 2">CECT 7868</strain>
    </source>
</reference>
<dbReference type="Gene3D" id="3.30.1330.110">
    <property type="entry name" value="BB2672"/>
    <property type="match status" value="1"/>
</dbReference>
<name>A0A1M6BWU6_9VIBR</name>
<dbReference type="InterPro" id="IPR035936">
    <property type="entry name" value="BB2672"/>
</dbReference>
<dbReference type="InterPro" id="IPR009569">
    <property type="entry name" value="AA_synth_put"/>
</dbReference>
<evidence type="ECO:0008006" key="3">
    <source>
        <dbReference type="Google" id="ProtNLM"/>
    </source>
</evidence>
<dbReference type="RefSeq" id="WP_073605494.1">
    <property type="nucleotide sequence ID" value="NZ_FQXZ01000044.1"/>
</dbReference>
<sequence>MDIQIRKIVSFEEETLIEGNKVADKPLRMFAVAAIVKNPWVGEFVENLRPVVRDYGPQLGALLTEKICALAGGADKIEAFGKAAVVGLSGEVEHASALIHTLHFGNHYREAVQAKSFLSFTNTRGTANAPIVIPMMDKNDGGRRSHYLTLQFNINDAPCDDEIVVVLGGASGGRPHHRIGDRYEELKELGHDIDNPAAV</sequence>
<dbReference type="Pfam" id="PF06684">
    <property type="entry name" value="AA_synth"/>
    <property type="match status" value="1"/>
</dbReference>
<dbReference type="Proteomes" id="UP000184608">
    <property type="component" value="Unassembled WGS sequence"/>
</dbReference>
<gene>
    <name evidence="1" type="ORF">VA7868_03888</name>
</gene>